<dbReference type="PANTHER" id="PTHR34090:SF1">
    <property type="entry name" value="LARGE RIBOSOMAL SUBUNIT PROTEIN ML52"/>
    <property type="match status" value="1"/>
</dbReference>
<feature type="region of interest" description="Disordered" evidence="9">
    <location>
        <begin position="248"/>
        <end position="275"/>
    </location>
</feature>
<evidence type="ECO:0000256" key="8">
    <source>
        <dbReference type="ARBA" id="ARBA00035425"/>
    </source>
</evidence>
<keyword evidence="11" id="KW-1185">Reference proteome</keyword>
<keyword evidence="5" id="KW-0496">Mitochondrion</keyword>
<evidence type="ECO:0000256" key="3">
    <source>
        <dbReference type="ARBA" id="ARBA00022946"/>
    </source>
</evidence>
<protein>
    <recommendedName>
        <fullName evidence="7">Large ribosomal subunit protein mL52</fullName>
    </recommendedName>
    <alternativeName>
        <fullName evidence="8">39S ribosomal protein L52, mitochondrial</fullName>
    </alternativeName>
</protein>
<dbReference type="STRING" id="76193.A0A0N1PH96"/>
<name>A0A0N1PH96_PAPMA</name>
<keyword evidence="3" id="KW-0809">Transit peptide</keyword>
<feature type="compositionally biased region" description="Basic and acidic residues" evidence="9">
    <location>
        <begin position="380"/>
        <end position="400"/>
    </location>
</feature>
<evidence type="ECO:0000256" key="1">
    <source>
        <dbReference type="ARBA" id="ARBA00004173"/>
    </source>
</evidence>
<dbReference type="GO" id="GO:0003735">
    <property type="term" value="F:structural constituent of ribosome"/>
    <property type="evidence" value="ECO:0007669"/>
    <property type="project" value="InterPro"/>
</dbReference>
<comment type="similarity">
    <text evidence="2">Belongs to the mitochondrion-specific ribosomal protein mL52 family.</text>
</comment>
<comment type="subcellular location">
    <subcellularLocation>
        <location evidence="1">Mitochondrion</location>
    </subcellularLocation>
</comment>
<dbReference type="InParanoid" id="A0A0N1PH96"/>
<accession>A0A0N1PH96</accession>
<evidence type="ECO:0000256" key="4">
    <source>
        <dbReference type="ARBA" id="ARBA00022980"/>
    </source>
</evidence>
<feature type="compositionally biased region" description="Low complexity" evidence="9">
    <location>
        <begin position="252"/>
        <end position="271"/>
    </location>
</feature>
<evidence type="ECO:0000256" key="5">
    <source>
        <dbReference type="ARBA" id="ARBA00023128"/>
    </source>
</evidence>
<organism evidence="10 11">
    <name type="scientific">Papilio machaon</name>
    <name type="common">Old World swallowtail butterfly</name>
    <dbReference type="NCBI Taxonomy" id="76193"/>
    <lineage>
        <taxon>Eukaryota</taxon>
        <taxon>Metazoa</taxon>
        <taxon>Ecdysozoa</taxon>
        <taxon>Arthropoda</taxon>
        <taxon>Hexapoda</taxon>
        <taxon>Insecta</taxon>
        <taxon>Pterygota</taxon>
        <taxon>Neoptera</taxon>
        <taxon>Endopterygota</taxon>
        <taxon>Lepidoptera</taxon>
        <taxon>Glossata</taxon>
        <taxon>Ditrysia</taxon>
        <taxon>Papilionoidea</taxon>
        <taxon>Papilionidae</taxon>
        <taxon>Papilioninae</taxon>
        <taxon>Papilio</taxon>
    </lineage>
</organism>
<dbReference type="InterPro" id="IPR034596">
    <property type="entry name" value="Ribosomal_mL52"/>
</dbReference>
<evidence type="ECO:0000313" key="11">
    <source>
        <dbReference type="Proteomes" id="UP000053240"/>
    </source>
</evidence>
<reference evidence="10 11" key="1">
    <citation type="journal article" date="2015" name="Nat. Commun.">
        <title>Outbred genome sequencing and CRISPR/Cas9 gene editing in butterflies.</title>
        <authorList>
            <person name="Li X."/>
            <person name="Fan D."/>
            <person name="Zhang W."/>
            <person name="Liu G."/>
            <person name="Zhang L."/>
            <person name="Zhao L."/>
            <person name="Fang X."/>
            <person name="Chen L."/>
            <person name="Dong Y."/>
            <person name="Chen Y."/>
            <person name="Ding Y."/>
            <person name="Zhao R."/>
            <person name="Feng M."/>
            <person name="Zhu Y."/>
            <person name="Feng Y."/>
            <person name="Jiang X."/>
            <person name="Zhu D."/>
            <person name="Xiang H."/>
            <person name="Feng X."/>
            <person name="Li S."/>
            <person name="Wang J."/>
            <person name="Zhang G."/>
            <person name="Kronforst M.R."/>
            <person name="Wang W."/>
        </authorList>
    </citation>
    <scope>NUCLEOTIDE SEQUENCE [LARGE SCALE GENOMIC DNA]</scope>
    <source>
        <strain evidence="10">Ya'a_city_454_Pm</strain>
        <tissue evidence="10">Whole body</tissue>
    </source>
</reference>
<evidence type="ECO:0000313" key="10">
    <source>
        <dbReference type="EMBL" id="KPJ10124.1"/>
    </source>
</evidence>
<evidence type="ECO:0000256" key="2">
    <source>
        <dbReference type="ARBA" id="ARBA00007232"/>
    </source>
</evidence>
<dbReference type="PANTHER" id="PTHR34090">
    <property type="entry name" value="39S RIBOSOMAL PROTEIN L52, MITOCHONDRIAL"/>
    <property type="match status" value="1"/>
</dbReference>
<sequence>MIWSRLREYRGCGLHRTDYRDDLWERPMPSKSSRAISCTQILNVKEWRVSRGLPVNKNAEGILTDGPDYTFLDGRPTPLLHKQKLRMLKQRDFASRIVELSSELDFAKTRHHKMLEAKEEERNTILNNRLKAKGKAFPWRIMHGLKRDYWNQHVHFFCFNQKKNCVIFAETPPPSNLNQLPAEKQRRGSLDHPCFAELAPFCHIIVLTSYSSVRNEERHIVWDGTESGILFGTGRAANKMSKTTVLFSQPLSGSDSNPSTDDSPKSSTDTSLVENSQITDLKNEIDQLRQQLVSAENKIIQLNLENTKLKKAVYKDTFFTKQFAHSNSSKDSPNYETTNNEPTKQVSANHLQTEQIHHDPNNLNAKDKGNITESNIASKLRTDGVDRNRPAFKDPNLDGQEDLEKKNKIYILGDQQASGTAAALIKLRSNYKNPCNYDITAFTYPDTIGYRF</sequence>
<keyword evidence="6" id="KW-0687">Ribonucleoprotein</keyword>
<proteinExistence type="inferred from homology"/>
<keyword evidence="4 10" id="KW-0689">Ribosomal protein</keyword>
<evidence type="ECO:0000256" key="6">
    <source>
        <dbReference type="ARBA" id="ARBA00023274"/>
    </source>
</evidence>
<feature type="region of interest" description="Disordered" evidence="9">
    <location>
        <begin position="377"/>
        <end position="400"/>
    </location>
</feature>
<evidence type="ECO:0000256" key="7">
    <source>
        <dbReference type="ARBA" id="ARBA00035181"/>
    </source>
</evidence>
<gene>
    <name evidence="10" type="ORF">RR48_02086</name>
</gene>
<dbReference type="EMBL" id="KQ460971">
    <property type="protein sequence ID" value="KPJ10124.1"/>
    <property type="molecule type" value="Genomic_DNA"/>
</dbReference>
<dbReference type="Pfam" id="PF18699">
    <property type="entry name" value="MRPL52"/>
    <property type="match status" value="1"/>
</dbReference>
<dbReference type="AlphaFoldDB" id="A0A0N1PH96"/>
<dbReference type="Proteomes" id="UP000053240">
    <property type="component" value="Unassembled WGS sequence"/>
</dbReference>
<dbReference type="GO" id="GO:0005762">
    <property type="term" value="C:mitochondrial large ribosomal subunit"/>
    <property type="evidence" value="ECO:0007669"/>
    <property type="project" value="InterPro"/>
</dbReference>
<evidence type="ECO:0000256" key="9">
    <source>
        <dbReference type="SAM" id="MobiDB-lite"/>
    </source>
</evidence>
<dbReference type="GO" id="GO:0032543">
    <property type="term" value="P:mitochondrial translation"/>
    <property type="evidence" value="ECO:0007669"/>
    <property type="project" value="InterPro"/>
</dbReference>